<evidence type="ECO:0000256" key="1">
    <source>
        <dbReference type="ARBA" id="ARBA00023239"/>
    </source>
</evidence>
<dbReference type="AlphaFoldDB" id="W4QKC2"/>
<dbReference type="SUPFAM" id="SSF51569">
    <property type="entry name" value="Aldolase"/>
    <property type="match status" value="1"/>
</dbReference>
<evidence type="ECO:0000313" key="6">
    <source>
        <dbReference type="EMBL" id="GAE31799.1"/>
    </source>
</evidence>
<keyword evidence="1 3" id="KW-0456">Lyase</keyword>
<dbReference type="PANTHER" id="PTHR42849:SF1">
    <property type="entry name" value="N-ACETYLNEURAMINATE LYASE"/>
    <property type="match status" value="1"/>
</dbReference>
<dbReference type="Proteomes" id="UP000018895">
    <property type="component" value="Unassembled WGS sequence"/>
</dbReference>
<dbReference type="STRING" id="1236971.JCM9152_3291"/>
<dbReference type="EMBL" id="BAUU01000024">
    <property type="protein sequence ID" value="GAE31799.1"/>
    <property type="molecule type" value="Genomic_DNA"/>
</dbReference>
<organism evidence="6 7">
    <name type="scientific">Halalkalibacter hemicellulosilyticusJCM 9152</name>
    <dbReference type="NCBI Taxonomy" id="1236971"/>
    <lineage>
        <taxon>Bacteria</taxon>
        <taxon>Bacillati</taxon>
        <taxon>Bacillota</taxon>
        <taxon>Bacilli</taxon>
        <taxon>Bacillales</taxon>
        <taxon>Bacillaceae</taxon>
        <taxon>Halalkalibacter</taxon>
    </lineage>
</organism>
<feature type="binding site" evidence="5">
    <location>
        <position position="208"/>
    </location>
    <ligand>
        <name>pyruvate</name>
        <dbReference type="ChEBI" id="CHEBI:15361"/>
    </ligand>
</feature>
<dbReference type="GO" id="GO:0008747">
    <property type="term" value="F:N-acetylneuraminate lyase activity"/>
    <property type="evidence" value="ECO:0007669"/>
    <property type="project" value="TreeGrafter"/>
</dbReference>
<evidence type="ECO:0000256" key="4">
    <source>
        <dbReference type="PIRSR" id="PIRSR001365-1"/>
    </source>
</evidence>
<dbReference type="PIRSF" id="PIRSF001365">
    <property type="entry name" value="DHDPS"/>
    <property type="match status" value="1"/>
</dbReference>
<dbReference type="InterPro" id="IPR020625">
    <property type="entry name" value="Schiff_base-form_aldolases_AS"/>
</dbReference>
<dbReference type="InterPro" id="IPR002220">
    <property type="entry name" value="DapA-like"/>
</dbReference>
<dbReference type="OrthoDB" id="9771791at2"/>
<protein>
    <submittedName>
        <fullName evidence="6">Dihydrodipicolinate synthase</fullName>
    </submittedName>
</protein>
<dbReference type="SMART" id="SM01130">
    <property type="entry name" value="DHDPS"/>
    <property type="match status" value="1"/>
</dbReference>
<comment type="similarity">
    <text evidence="3">Belongs to the DapA family.</text>
</comment>
<dbReference type="CDD" id="cd00408">
    <property type="entry name" value="DHDPS-like"/>
    <property type="match status" value="1"/>
</dbReference>
<feature type="active site" description="Proton donor/acceptor" evidence="4">
    <location>
        <position position="137"/>
    </location>
</feature>
<keyword evidence="7" id="KW-1185">Reference proteome</keyword>
<accession>W4QKC2</accession>
<dbReference type="PRINTS" id="PR00146">
    <property type="entry name" value="DHPICSNTHASE"/>
</dbReference>
<dbReference type="PANTHER" id="PTHR42849">
    <property type="entry name" value="N-ACETYLNEURAMINATE LYASE"/>
    <property type="match status" value="1"/>
</dbReference>
<sequence>MKKLYGVTTAMVTPFHKNGTVDLKAVEELTEFLISKGVHCLYPLGTTGEMLKLSVSERKAIAETVVKTANKRVTVYIHVGDIVFDNVIELAKHAHTIGADGIGAVTPVYFGVNEREMEHYYVELSKSLPGDFPVYLYSIPQCASNELPVDVVEKIVEKCKNVVGLKYSFPDFTLTSKYLNVNNGDFDVVFGPDHLFLPALALGCTGTVSGVSSVYPEPFVALYEAYEEGNIEKARELQRIATKYCDALKNGSNMSYFKEALKMRGLNGGYMKAPHLDITENEMADLKMKLGEIEKEVHVIVEQ</sequence>
<comment type="caution">
    <text evidence="6">The sequence shown here is derived from an EMBL/GenBank/DDBJ whole genome shotgun (WGS) entry which is preliminary data.</text>
</comment>
<evidence type="ECO:0000256" key="5">
    <source>
        <dbReference type="PIRSR" id="PIRSR001365-2"/>
    </source>
</evidence>
<dbReference type="GO" id="GO:0005829">
    <property type="term" value="C:cytosol"/>
    <property type="evidence" value="ECO:0007669"/>
    <property type="project" value="TreeGrafter"/>
</dbReference>
<gene>
    <name evidence="6" type="ORF">JCM9152_3291</name>
</gene>
<evidence type="ECO:0000313" key="7">
    <source>
        <dbReference type="Proteomes" id="UP000018895"/>
    </source>
</evidence>
<feature type="active site" description="Schiff-base intermediate with substrate" evidence="4">
    <location>
        <position position="166"/>
    </location>
</feature>
<evidence type="ECO:0000256" key="3">
    <source>
        <dbReference type="PIRNR" id="PIRNR001365"/>
    </source>
</evidence>
<dbReference type="PROSITE" id="PS00666">
    <property type="entry name" value="DHDPS_2"/>
    <property type="match status" value="1"/>
</dbReference>
<dbReference type="InterPro" id="IPR013785">
    <property type="entry name" value="Aldolase_TIM"/>
</dbReference>
<keyword evidence="2" id="KW-0704">Schiff base</keyword>
<dbReference type="Pfam" id="PF00701">
    <property type="entry name" value="DHDPS"/>
    <property type="match status" value="1"/>
</dbReference>
<proteinExistence type="inferred from homology"/>
<dbReference type="Gene3D" id="3.20.20.70">
    <property type="entry name" value="Aldolase class I"/>
    <property type="match status" value="1"/>
</dbReference>
<reference evidence="6" key="1">
    <citation type="journal article" date="2014" name="Genome Announc.">
        <title>Draft Genome Sequences of Three Alkaliphilic Bacillus Strains, Bacillus wakoensis JCM 9140T, Bacillus akibai JCM 9157T, and Bacillus hemicellulosilyticus JCM 9152T.</title>
        <authorList>
            <person name="Yuki M."/>
            <person name="Oshima K."/>
            <person name="Suda W."/>
            <person name="Oshida Y."/>
            <person name="Kitamura K."/>
            <person name="Iida T."/>
            <person name="Hattori M."/>
            <person name="Ohkuma M."/>
        </authorList>
    </citation>
    <scope>NUCLEOTIDE SEQUENCE [LARGE SCALE GENOMIC DNA]</scope>
    <source>
        <strain evidence="6">JCM 9152</strain>
    </source>
</reference>
<name>W4QKC2_9BACI</name>
<dbReference type="RefSeq" id="WP_035345874.1">
    <property type="nucleotide sequence ID" value="NZ_BAUU01000024.1"/>
</dbReference>
<dbReference type="GO" id="GO:0019262">
    <property type="term" value="P:N-acetylneuraminate catabolic process"/>
    <property type="evidence" value="ECO:0007669"/>
    <property type="project" value="TreeGrafter"/>
</dbReference>
<evidence type="ECO:0000256" key="2">
    <source>
        <dbReference type="ARBA" id="ARBA00023270"/>
    </source>
</evidence>
<feature type="binding site" evidence="5">
    <location>
        <position position="47"/>
    </location>
    <ligand>
        <name>pyruvate</name>
        <dbReference type="ChEBI" id="CHEBI:15361"/>
    </ligand>
</feature>